<comment type="caution">
    <text evidence="1">The sequence shown here is derived from an EMBL/GenBank/DDBJ whole genome shotgun (WGS) entry which is preliminary data.</text>
</comment>
<proteinExistence type="predicted"/>
<organism evidence="1 2">
    <name type="scientific">Dyella lutea</name>
    <dbReference type="NCBI Taxonomy" id="2950441"/>
    <lineage>
        <taxon>Bacteria</taxon>
        <taxon>Pseudomonadati</taxon>
        <taxon>Pseudomonadota</taxon>
        <taxon>Gammaproteobacteria</taxon>
        <taxon>Lysobacterales</taxon>
        <taxon>Rhodanobacteraceae</taxon>
        <taxon>Dyella</taxon>
    </lineage>
</organism>
<keyword evidence="2" id="KW-1185">Reference proteome</keyword>
<dbReference type="EMBL" id="JAMZEK010000001">
    <property type="protein sequence ID" value="MCP1373266.1"/>
    <property type="molecule type" value="Genomic_DNA"/>
</dbReference>
<evidence type="ECO:0000313" key="1">
    <source>
        <dbReference type="EMBL" id="MCP1373266.1"/>
    </source>
</evidence>
<gene>
    <name evidence="1" type="ORF">NC595_04260</name>
</gene>
<name>A0ABT1F7A8_9GAMM</name>
<dbReference type="Proteomes" id="UP001204615">
    <property type="component" value="Unassembled WGS sequence"/>
</dbReference>
<sequence>MRLPADLREDCMASGFGLITPTLDYSGIVDASTLEDSARAILDAGQKVHAKRLQNDFQTTAAEVSHHGGDALKDDATMTAALADVGAWQRATCPRPPRRQGGQK</sequence>
<evidence type="ECO:0000313" key="2">
    <source>
        <dbReference type="Proteomes" id="UP001204615"/>
    </source>
</evidence>
<accession>A0ABT1F7A8</accession>
<dbReference type="RefSeq" id="WP_253565014.1">
    <property type="nucleotide sequence ID" value="NZ_JAMZEK010000001.1"/>
</dbReference>
<protein>
    <submittedName>
        <fullName evidence="1">Uncharacterized protein</fullName>
    </submittedName>
</protein>
<reference evidence="1 2" key="1">
    <citation type="submission" date="2022-06" db="EMBL/GenBank/DDBJ databases">
        <title>Dyella sp. Sa strain:Sa Genome sequencing.</title>
        <authorList>
            <person name="Park S."/>
        </authorList>
    </citation>
    <scope>NUCLEOTIDE SEQUENCE [LARGE SCALE GENOMIC DNA]</scope>
    <source>
        <strain evidence="1 2">Sa</strain>
    </source>
</reference>